<feature type="compositionally biased region" description="Low complexity" evidence="1">
    <location>
        <begin position="103"/>
        <end position="118"/>
    </location>
</feature>
<organism evidence="2 3">
    <name type="scientific">Jiangella rhizosphaerae</name>
    <dbReference type="NCBI Taxonomy" id="2293569"/>
    <lineage>
        <taxon>Bacteria</taxon>
        <taxon>Bacillati</taxon>
        <taxon>Actinomycetota</taxon>
        <taxon>Actinomycetes</taxon>
        <taxon>Jiangellales</taxon>
        <taxon>Jiangellaceae</taxon>
        <taxon>Jiangella</taxon>
    </lineage>
</organism>
<evidence type="ECO:0000313" key="3">
    <source>
        <dbReference type="Proteomes" id="UP000284057"/>
    </source>
</evidence>
<sequence length="128" mass="12516">PVPPARWGEAALAHLGAAAAQRGWTVGHAKVAIGAGGGITKLSLVDAARPPVRDLDASAPLLGGTPVTAVLNARIACRPDELDAAVEAAVAAADVAAGTVSTAATGPPASFAPSYPAPTHRLPAAHRA</sequence>
<evidence type="ECO:0000256" key="1">
    <source>
        <dbReference type="SAM" id="MobiDB-lite"/>
    </source>
</evidence>
<dbReference type="Proteomes" id="UP000284057">
    <property type="component" value="Unassembled WGS sequence"/>
</dbReference>
<name>A0A418KIX4_9ACTN</name>
<keyword evidence="3" id="KW-1185">Reference proteome</keyword>
<evidence type="ECO:0000313" key="2">
    <source>
        <dbReference type="EMBL" id="RIQ13700.1"/>
    </source>
</evidence>
<feature type="region of interest" description="Disordered" evidence="1">
    <location>
        <begin position="103"/>
        <end position="128"/>
    </location>
</feature>
<reference evidence="2 3" key="1">
    <citation type="submission" date="2018-09" db="EMBL/GenBank/DDBJ databases">
        <title>Isolation, diversity and antifungal activity of actinobacteria from wheat.</title>
        <authorList>
            <person name="Han C."/>
        </authorList>
    </citation>
    <scope>NUCLEOTIDE SEQUENCE [LARGE SCALE GENOMIC DNA]</scope>
    <source>
        <strain evidence="2 3">NEAU-YY265</strain>
    </source>
</reference>
<proteinExistence type="predicted"/>
<dbReference type="AlphaFoldDB" id="A0A418KIX4"/>
<feature type="non-terminal residue" evidence="2">
    <location>
        <position position="1"/>
    </location>
</feature>
<comment type="caution">
    <text evidence="2">The sequence shown here is derived from an EMBL/GenBank/DDBJ whole genome shotgun (WGS) entry which is preliminary data.</text>
</comment>
<accession>A0A418KIX4</accession>
<gene>
    <name evidence="2" type="ORF">DY240_25415</name>
</gene>
<dbReference type="EMBL" id="QUAL01000368">
    <property type="protein sequence ID" value="RIQ13700.1"/>
    <property type="molecule type" value="Genomic_DNA"/>
</dbReference>
<protein>
    <submittedName>
        <fullName evidence="2">Uncharacterized protein</fullName>
    </submittedName>
</protein>